<evidence type="ECO:0000256" key="3">
    <source>
        <dbReference type="ARBA" id="ARBA00023274"/>
    </source>
</evidence>
<keyword evidence="3" id="KW-0687">Ribonucleoprotein</keyword>
<evidence type="ECO:0000256" key="2">
    <source>
        <dbReference type="ARBA" id="ARBA00022980"/>
    </source>
</evidence>
<evidence type="ECO:0000256" key="6">
    <source>
        <dbReference type="SAM" id="MobiDB-lite"/>
    </source>
</evidence>
<dbReference type="SUPFAM" id="SSF110324">
    <property type="entry name" value="Ribosomal L27 protein-like"/>
    <property type="match status" value="1"/>
</dbReference>
<dbReference type="Proteomes" id="UP000178771">
    <property type="component" value="Unassembled WGS sequence"/>
</dbReference>
<dbReference type="PRINTS" id="PR00063">
    <property type="entry name" value="RIBOSOMALL27"/>
</dbReference>
<evidence type="ECO:0000256" key="1">
    <source>
        <dbReference type="ARBA" id="ARBA00010797"/>
    </source>
</evidence>
<keyword evidence="2" id="KW-0689">Ribosomal protein</keyword>
<evidence type="ECO:0000256" key="5">
    <source>
        <dbReference type="ARBA" id="ARBA00035477"/>
    </source>
</evidence>
<protein>
    <recommendedName>
        <fullName evidence="4">Large ribosomal subunit protein bL27</fullName>
    </recommendedName>
    <alternativeName>
        <fullName evidence="5">50S ribosomal protein L27</fullName>
    </alternativeName>
</protein>
<feature type="region of interest" description="Disordered" evidence="6">
    <location>
        <begin position="1"/>
        <end position="24"/>
    </location>
</feature>
<gene>
    <name evidence="7" type="ORF">A2982_04275</name>
</gene>
<dbReference type="EMBL" id="MEVH01000026">
    <property type="protein sequence ID" value="OGC51294.1"/>
    <property type="molecule type" value="Genomic_DNA"/>
</dbReference>
<dbReference type="PANTHER" id="PTHR15893:SF0">
    <property type="entry name" value="LARGE RIBOSOMAL SUBUNIT PROTEIN BL27M"/>
    <property type="match status" value="1"/>
</dbReference>
<dbReference type="GO" id="GO:0022625">
    <property type="term" value="C:cytosolic large ribosomal subunit"/>
    <property type="evidence" value="ECO:0007669"/>
    <property type="project" value="TreeGrafter"/>
</dbReference>
<evidence type="ECO:0000313" key="8">
    <source>
        <dbReference type="Proteomes" id="UP000178771"/>
    </source>
</evidence>
<comment type="similarity">
    <text evidence="1">Belongs to the bacterial ribosomal protein bL27 family.</text>
</comment>
<dbReference type="Pfam" id="PF01016">
    <property type="entry name" value="Ribosomal_L27"/>
    <property type="match status" value="1"/>
</dbReference>
<dbReference type="InterPro" id="IPR001684">
    <property type="entry name" value="Ribosomal_bL27"/>
</dbReference>
<dbReference type="PANTHER" id="PTHR15893">
    <property type="entry name" value="RIBOSOMAL PROTEIN L27"/>
    <property type="match status" value="1"/>
</dbReference>
<dbReference type="Gene3D" id="2.40.50.100">
    <property type="match status" value="1"/>
</dbReference>
<organism evidence="7 8">
    <name type="scientific">candidate division WWE3 bacterium RIFCSPLOWO2_01_FULL_39_13</name>
    <dbReference type="NCBI Taxonomy" id="1802624"/>
    <lineage>
        <taxon>Bacteria</taxon>
        <taxon>Katanobacteria</taxon>
    </lineage>
</organism>
<dbReference type="GO" id="GO:0006412">
    <property type="term" value="P:translation"/>
    <property type="evidence" value="ECO:0007669"/>
    <property type="project" value="InterPro"/>
</dbReference>
<dbReference type="AlphaFoldDB" id="A0A1F4V261"/>
<evidence type="ECO:0000256" key="4">
    <source>
        <dbReference type="ARBA" id="ARBA00035175"/>
    </source>
</evidence>
<feature type="compositionally biased region" description="Polar residues" evidence="6">
    <location>
        <begin position="7"/>
        <end position="16"/>
    </location>
</feature>
<dbReference type="STRING" id="1802624.A2982_04275"/>
<evidence type="ECO:0000313" key="7">
    <source>
        <dbReference type="EMBL" id="OGC51294.1"/>
    </source>
</evidence>
<reference evidence="7 8" key="1">
    <citation type="journal article" date="2016" name="Nat. Commun.">
        <title>Thousands of microbial genomes shed light on interconnected biogeochemical processes in an aquifer system.</title>
        <authorList>
            <person name="Anantharaman K."/>
            <person name="Brown C.T."/>
            <person name="Hug L.A."/>
            <person name="Sharon I."/>
            <person name="Castelle C.J."/>
            <person name="Probst A.J."/>
            <person name="Thomas B.C."/>
            <person name="Singh A."/>
            <person name="Wilkins M.J."/>
            <person name="Karaoz U."/>
            <person name="Brodie E.L."/>
            <person name="Williams K.H."/>
            <person name="Hubbard S.S."/>
            <person name="Banfield J.F."/>
        </authorList>
    </citation>
    <scope>NUCLEOTIDE SEQUENCE [LARGE SCALE GENOMIC DNA]</scope>
</reference>
<dbReference type="GO" id="GO:0003735">
    <property type="term" value="F:structural constituent of ribosome"/>
    <property type="evidence" value="ECO:0007669"/>
    <property type="project" value="InterPro"/>
</dbReference>
<sequence length="83" mass="8818">MAHKKAQASTASQKGNRQGKRRGVKKFAGEVVKIGSIIVRQVGSVIKAGKNTGMGKDFTIFAKKAGNVKYNNLSKGKKEASVV</sequence>
<comment type="caution">
    <text evidence="7">The sequence shown here is derived from an EMBL/GenBank/DDBJ whole genome shotgun (WGS) entry which is preliminary data.</text>
</comment>
<accession>A0A1F4V261</accession>
<name>A0A1F4V261_UNCKA</name>
<proteinExistence type="inferred from homology"/>